<dbReference type="CDD" id="cd07023">
    <property type="entry name" value="S49_Sppa_N_C"/>
    <property type="match status" value="1"/>
</dbReference>
<evidence type="ECO:0000256" key="4">
    <source>
        <dbReference type="ARBA" id="ARBA00022825"/>
    </source>
</evidence>
<dbReference type="NCBIfam" id="TIGR00706">
    <property type="entry name" value="SppA_dom"/>
    <property type="match status" value="1"/>
</dbReference>
<dbReference type="RefSeq" id="WP_145367816.1">
    <property type="nucleotide sequence ID" value="NZ_CP036275.1"/>
</dbReference>
<dbReference type="InterPro" id="IPR004635">
    <property type="entry name" value="Pept_S49_SppA"/>
</dbReference>
<dbReference type="InterPro" id="IPR047272">
    <property type="entry name" value="S49_SppA_C"/>
</dbReference>
<keyword evidence="5" id="KW-0812">Transmembrane</keyword>
<keyword evidence="4" id="KW-0720">Serine protease</keyword>
<dbReference type="GO" id="GO:0008236">
    <property type="term" value="F:serine-type peptidase activity"/>
    <property type="evidence" value="ECO:0007669"/>
    <property type="project" value="UniProtKB-KW"/>
</dbReference>
<dbReference type="EC" id="3.4.21.-" evidence="7"/>
<evidence type="ECO:0000256" key="5">
    <source>
        <dbReference type="SAM" id="Phobius"/>
    </source>
</evidence>
<dbReference type="InterPro" id="IPR002142">
    <property type="entry name" value="Peptidase_S49"/>
</dbReference>
<dbReference type="EMBL" id="CP036275">
    <property type="protein sequence ID" value="QDU37102.1"/>
    <property type="molecule type" value="Genomic_DNA"/>
</dbReference>
<organism evidence="7 8">
    <name type="scientific">Maioricimonas rarisocia</name>
    <dbReference type="NCBI Taxonomy" id="2528026"/>
    <lineage>
        <taxon>Bacteria</taxon>
        <taxon>Pseudomonadati</taxon>
        <taxon>Planctomycetota</taxon>
        <taxon>Planctomycetia</taxon>
        <taxon>Planctomycetales</taxon>
        <taxon>Planctomycetaceae</taxon>
        <taxon>Maioricimonas</taxon>
    </lineage>
</organism>
<comment type="similarity">
    <text evidence="1">Belongs to the peptidase S49 family.</text>
</comment>
<evidence type="ECO:0000313" key="8">
    <source>
        <dbReference type="Proteomes" id="UP000320496"/>
    </source>
</evidence>
<name>A0A517Z3N0_9PLAN</name>
<feature type="domain" description="Peptidase S49" evidence="6">
    <location>
        <begin position="132"/>
        <end position="286"/>
    </location>
</feature>
<sequence length="340" mass="37293">MPSSDEPTTRVKPPEMIVIERRAGGRLLLRLLLIGLVVSVMANLAQFSSYQEYASSGEGPNERFESGELTADDKIAIVEISGTIMPPFTERILKTIEHVAEDEAVKGVVLAVDSPGGLVADSHQIYHRLQELRAKKPMVVTMGRIAASGGYYVAMGAGPDSEIFVEPTTWTGSIGVIVPRYDLSGLAEKIGVESDSLQTGKFKDTLNPLREMTADERAMWGEIIDDAFLRFKTVIADNRPELDLEEVSELATGQIYTAEQSLAAGLVDRIGYQDDAIDTLKEQLGLSEVRVVRYSYPATLIDLLTASAEARSTPDIWKQLLEAQVPRAMYFCGWPALTRP</sequence>
<keyword evidence="5" id="KW-0472">Membrane</keyword>
<reference evidence="7 8" key="1">
    <citation type="submission" date="2019-02" db="EMBL/GenBank/DDBJ databases">
        <title>Deep-cultivation of Planctomycetes and their phenomic and genomic characterization uncovers novel biology.</title>
        <authorList>
            <person name="Wiegand S."/>
            <person name="Jogler M."/>
            <person name="Boedeker C."/>
            <person name="Pinto D."/>
            <person name="Vollmers J."/>
            <person name="Rivas-Marin E."/>
            <person name="Kohn T."/>
            <person name="Peeters S.H."/>
            <person name="Heuer A."/>
            <person name="Rast P."/>
            <person name="Oberbeckmann S."/>
            <person name="Bunk B."/>
            <person name="Jeske O."/>
            <person name="Meyerdierks A."/>
            <person name="Storesund J.E."/>
            <person name="Kallscheuer N."/>
            <person name="Luecker S."/>
            <person name="Lage O.M."/>
            <person name="Pohl T."/>
            <person name="Merkel B.J."/>
            <person name="Hornburger P."/>
            <person name="Mueller R.-W."/>
            <person name="Bruemmer F."/>
            <person name="Labrenz M."/>
            <person name="Spormann A.M."/>
            <person name="Op den Camp H."/>
            <person name="Overmann J."/>
            <person name="Amann R."/>
            <person name="Jetten M.S.M."/>
            <person name="Mascher T."/>
            <person name="Medema M.H."/>
            <person name="Devos D.P."/>
            <person name="Kaster A.-K."/>
            <person name="Ovreas L."/>
            <person name="Rohde M."/>
            <person name="Galperin M.Y."/>
            <person name="Jogler C."/>
        </authorList>
    </citation>
    <scope>NUCLEOTIDE SEQUENCE [LARGE SCALE GENOMIC DNA]</scope>
    <source>
        <strain evidence="7 8">Mal4</strain>
    </source>
</reference>
<evidence type="ECO:0000256" key="2">
    <source>
        <dbReference type="ARBA" id="ARBA00022670"/>
    </source>
</evidence>
<dbReference type="Proteomes" id="UP000320496">
    <property type="component" value="Chromosome"/>
</dbReference>
<evidence type="ECO:0000259" key="6">
    <source>
        <dbReference type="Pfam" id="PF01343"/>
    </source>
</evidence>
<dbReference type="PANTHER" id="PTHR42987:SF7">
    <property type="entry name" value="SIGNAL PEPTIDE PEPTIDASE SPPA-RELATED"/>
    <property type="match status" value="1"/>
</dbReference>
<keyword evidence="5" id="KW-1133">Transmembrane helix</keyword>
<keyword evidence="3 7" id="KW-0378">Hydrolase</keyword>
<dbReference type="InterPro" id="IPR029045">
    <property type="entry name" value="ClpP/crotonase-like_dom_sf"/>
</dbReference>
<dbReference type="KEGG" id="mri:Mal4_14050"/>
<dbReference type="OrthoDB" id="9764363at2"/>
<keyword evidence="8" id="KW-1185">Reference proteome</keyword>
<accession>A0A517Z3N0</accession>
<evidence type="ECO:0000256" key="1">
    <source>
        <dbReference type="ARBA" id="ARBA00008683"/>
    </source>
</evidence>
<evidence type="ECO:0000313" key="7">
    <source>
        <dbReference type="EMBL" id="QDU37102.1"/>
    </source>
</evidence>
<feature type="transmembrane region" description="Helical" evidence="5">
    <location>
        <begin position="27"/>
        <end position="45"/>
    </location>
</feature>
<dbReference type="SUPFAM" id="SSF52096">
    <property type="entry name" value="ClpP/crotonase"/>
    <property type="match status" value="1"/>
</dbReference>
<dbReference type="GO" id="GO:0006508">
    <property type="term" value="P:proteolysis"/>
    <property type="evidence" value="ECO:0007669"/>
    <property type="project" value="UniProtKB-KW"/>
</dbReference>
<dbReference type="Pfam" id="PF01343">
    <property type="entry name" value="Peptidase_S49"/>
    <property type="match status" value="1"/>
</dbReference>
<dbReference type="PANTHER" id="PTHR42987">
    <property type="entry name" value="PEPTIDASE S49"/>
    <property type="match status" value="1"/>
</dbReference>
<proteinExistence type="inferred from homology"/>
<dbReference type="Gene3D" id="3.90.226.10">
    <property type="entry name" value="2-enoyl-CoA Hydratase, Chain A, domain 1"/>
    <property type="match status" value="2"/>
</dbReference>
<gene>
    <name evidence="7" type="primary">sppA_1</name>
    <name evidence="7" type="ORF">Mal4_14050</name>
</gene>
<keyword evidence="2" id="KW-0645">Protease</keyword>
<dbReference type="AlphaFoldDB" id="A0A517Z3N0"/>
<protein>
    <submittedName>
        <fullName evidence="7">Signal peptide peptidase SppA</fullName>
        <ecNumber evidence="7">3.4.21.-</ecNumber>
    </submittedName>
</protein>
<evidence type="ECO:0000256" key="3">
    <source>
        <dbReference type="ARBA" id="ARBA00022801"/>
    </source>
</evidence>